<reference evidence="2" key="1">
    <citation type="submission" date="2021-01" db="EMBL/GenBank/DDBJ databases">
        <authorList>
            <person name="Corre E."/>
            <person name="Pelletier E."/>
            <person name="Niang G."/>
            <person name="Scheremetjew M."/>
            <person name="Finn R."/>
            <person name="Kale V."/>
            <person name="Holt S."/>
            <person name="Cochrane G."/>
            <person name="Meng A."/>
            <person name="Brown T."/>
            <person name="Cohen L."/>
        </authorList>
    </citation>
    <scope>NUCLEOTIDE SEQUENCE</scope>
    <source>
        <strain evidence="2">CCMP3328</strain>
    </source>
</reference>
<organism evidence="2">
    <name type="scientific">Craspedostauros australis</name>
    <dbReference type="NCBI Taxonomy" id="1486917"/>
    <lineage>
        <taxon>Eukaryota</taxon>
        <taxon>Sar</taxon>
        <taxon>Stramenopiles</taxon>
        <taxon>Ochrophyta</taxon>
        <taxon>Bacillariophyta</taxon>
        <taxon>Bacillariophyceae</taxon>
        <taxon>Bacillariophycidae</taxon>
        <taxon>Naviculales</taxon>
        <taxon>Naviculaceae</taxon>
        <taxon>Craspedostauros</taxon>
    </lineage>
</organism>
<evidence type="ECO:0000256" key="1">
    <source>
        <dbReference type="SAM" id="Phobius"/>
    </source>
</evidence>
<evidence type="ECO:0000313" key="2">
    <source>
        <dbReference type="EMBL" id="CAD8328828.1"/>
    </source>
</evidence>
<dbReference type="EMBL" id="HBEF01001456">
    <property type="protein sequence ID" value="CAD8328828.1"/>
    <property type="molecule type" value="Transcribed_RNA"/>
</dbReference>
<feature type="transmembrane region" description="Helical" evidence="1">
    <location>
        <begin position="80"/>
        <end position="105"/>
    </location>
</feature>
<sequence>MLYVVYSNVRALVLTTPVAMVGMTSKKEQTTSLCIDAIDSKKVVQLLVCHVETRASFDNVLSRAPCAVRGLLMTIQSARFAHGDLIACLIGLLVWCMGMSIVGSCRNFQMEVKMKTGSSA</sequence>
<proteinExistence type="predicted"/>
<name>A0A7R9WNQ6_9STRA</name>
<protein>
    <submittedName>
        <fullName evidence="2">Uncharacterized protein</fullName>
    </submittedName>
</protein>
<accession>A0A7R9WNQ6</accession>
<gene>
    <name evidence="2" type="ORF">CAUS1442_LOCUS926</name>
</gene>
<keyword evidence="1" id="KW-0472">Membrane</keyword>
<keyword evidence="1" id="KW-0812">Transmembrane</keyword>
<keyword evidence="1" id="KW-1133">Transmembrane helix</keyword>
<dbReference type="AlphaFoldDB" id="A0A7R9WNQ6"/>